<dbReference type="InterPro" id="IPR052381">
    <property type="entry name" value="AAA_domain_protein"/>
</dbReference>
<dbReference type="Gene3D" id="1.25.10.10">
    <property type="entry name" value="Leucine-rich Repeat Variant"/>
    <property type="match status" value="1"/>
</dbReference>
<dbReference type="RefSeq" id="WP_077540608.1">
    <property type="nucleotide sequence ID" value="NZ_MLHN01000002.1"/>
</dbReference>
<comment type="similarity">
    <text evidence="3">Belongs to the AAA ATPase family. Highly divergent.</text>
</comment>
<evidence type="ECO:0000256" key="4">
    <source>
        <dbReference type="ARBA" id="ARBA00040480"/>
    </source>
</evidence>
<evidence type="ECO:0000256" key="2">
    <source>
        <dbReference type="ARBA" id="ARBA00022840"/>
    </source>
</evidence>
<dbReference type="Gene3D" id="3.40.50.300">
    <property type="entry name" value="P-loop containing nucleotide triphosphate hydrolases"/>
    <property type="match status" value="1"/>
</dbReference>
<dbReference type="SMART" id="SM00382">
    <property type="entry name" value="AAA"/>
    <property type="match status" value="1"/>
</dbReference>
<reference evidence="6 7" key="1">
    <citation type="submission" date="2016-10" db="EMBL/GenBank/DDBJ databases">
        <title>Rodentibacter gen. nov. and new species.</title>
        <authorList>
            <person name="Christensen H."/>
        </authorList>
    </citation>
    <scope>NUCLEOTIDE SEQUENCE [LARGE SCALE GENOMIC DNA]</scope>
    <source>
        <strain evidence="7">ppn416</strain>
    </source>
</reference>
<comment type="caution">
    <text evidence="6">The sequence shown here is derived from an EMBL/GenBank/DDBJ whole genome shotgun (WGS) entry which is preliminary data.</text>
</comment>
<dbReference type="GO" id="GO:0016887">
    <property type="term" value="F:ATP hydrolysis activity"/>
    <property type="evidence" value="ECO:0007669"/>
    <property type="project" value="InterPro"/>
</dbReference>
<dbReference type="SUPFAM" id="SSF52540">
    <property type="entry name" value="P-loop containing nucleoside triphosphate hydrolases"/>
    <property type="match status" value="1"/>
</dbReference>
<evidence type="ECO:0000313" key="7">
    <source>
        <dbReference type="Proteomes" id="UP000188481"/>
    </source>
</evidence>
<dbReference type="STRING" id="1908264.BKK54_00830"/>
<dbReference type="EMBL" id="MLHN01000002">
    <property type="protein sequence ID" value="OOF51916.1"/>
    <property type="molecule type" value="Genomic_DNA"/>
</dbReference>
<accession>A0A1V3J919</accession>
<keyword evidence="1" id="KW-0547">Nucleotide-binding</keyword>
<dbReference type="Gene3D" id="1.10.8.60">
    <property type="match status" value="1"/>
</dbReference>
<protein>
    <recommendedName>
        <fullName evidence="4">Uncharacterized AAA domain-containing protein ycf46</fullName>
    </recommendedName>
</protein>
<evidence type="ECO:0000256" key="3">
    <source>
        <dbReference type="ARBA" id="ARBA00038088"/>
    </source>
</evidence>
<dbReference type="AlphaFoldDB" id="A0A1V3J919"/>
<keyword evidence="2" id="KW-0067">ATP-binding</keyword>
<sequence>MKLNQQLIELIKAGYSTFYLHTAETARAENLVEEVAKELGFNVHEINLAQGKIDFSNKSQIKENHGRIEQTLNDLLDEDLEQNLFFIKNAKLALENNPVTVARLQYLIEKIERHYTGECAVILQSSEVYIPADIEPFITLLEMPLPKESDIKAIMDDLNIEAEKQSKFITALSGLNELEIKKVLTLIKQRFNGFNESDLDKMLNEIRQQKEQIIAKSGVLEMVKVDNQIGDIGGLENLKKWLQEQAYIVGNLEKAKAFGVKAPKGALIAGMPGCGKSLTAKAAAALFQQPLVRLDIGSLLGKYVGESETNMRKALAMAESISPCVLWVDELEKAFVGMSGNNASEVSSRLLGYFLTWMQEKTQPVFIIATANDITALPPELLRKGRFDEIFYVGFPNYTERKKILEIHLNKAKQKVDSLDLEETARQCRDYSGADIENAVYDGVKQAFLANAGHLNQTTLIEAINRTVPLRKTLREKVGEYEKKFEELYLTPASHSDGLSIAEMNKLANSTNYLDRLKVAEDPEVTEDILEKLVKDENVEVKKAAFRNSNCPKKVLDEQISIKDEEPRFNKEIRDIIVEHRNVSAELVIELYKEDNYEYEQIRENVLVNKYLSENEKLKFATHKIDSVREMIARRDDLSEDVQLILAKDSNDDVKELLSAHKNLYEKAQIILAESNYSRVRESLARRDDLSEDVQLILAKDRYNYIKELLSAHKNLYEKAQIILAESNDSRVRASLARNENLCEEAQIILAKIAEHPESSPMTFRSWYALGLTREAEVFDNLRNNKNLCEKARAILRQKDIEAIRQSNTGNNSTKTQ</sequence>
<proteinExistence type="inferred from homology"/>
<gene>
    <name evidence="6" type="ORF">BKK54_00830</name>
</gene>
<feature type="domain" description="AAA+ ATPase" evidence="5">
    <location>
        <begin position="262"/>
        <end position="397"/>
    </location>
</feature>
<evidence type="ECO:0000259" key="5">
    <source>
        <dbReference type="SMART" id="SM00382"/>
    </source>
</evidence>
<name>A0A1V3J919_9PAST</name>
<dbReference type="InterPro" id="IPR003593">
    <property type="entry name" value="AAA+_ATPase"/>
</dbReference>
<dbReference type="InterPro" id="IPR011989">
    <property type="entry name" value="ARM-like"/>
</dbReference>
<dbReference type="Proteomes" id="UP000188481">
    <property type="component" value="Unassembled WGS sequence"/>
</dbReference>
<dbReference type="GO" id="GO:0005524">
    <property type="term" value="F:ATP binding"/>
    <property type="evidence" value="ECO:0007669"/>
    <property type="project" value="UniProtKB-KW"/>
</dbReference>
<evidence type="ECO:0000313" key="6">
    <source>
        <dbReference type="EMBL" id="OOF51916.1"/>
    </source>
</evidence>
<organism evidence="6 7">
    <name type="scientific">Rodentibacter genomosp. 1</name>
    <dbReference type="NCBI Taxonomy" id="1908264"/>
    <lineage>
        <taxon>Bacteria</taxon>
        <taxon>Pseudomonadati</taxon>
        <taxon>Pseudomonadota</taxon>
        <taxon>Gammaproteobacteria</taxon>
        <taxon>Pasteurellales</taxon>
        <taxon>Pasteurellaceae</taxon>
        <taxon>Rodentibacter</taxon>
    </lineage>
</organism>
<evidence type="ECO:0000256" key="1">
    <source>
        <dbReference type="ARBA" id="ARBA00022741"/>
    </source>
</evidence>
<keyword evidence="7" id="KW-1185">Reference proteome</keyword>
<dbReference type="PANTHER" id="PTHR42960:SF1">
    <property type="entry name" value="YCF46 PROTEIN"/>
    <property type="match status" value="1"/>
</dbReference>
<dbReference type="PANTHER" id="PTHR42960">
    <property type="entry name" value="YCF46 PROTEIN"/>
    <property type="match status" value="1"/>
</dbReference>
<dbReference type="Pfam" id="PF00004">
    <property type="entry name" value="AAA"/>
    <property type="match status" value="1"/>
</dbReference>
<dbReference type="InterPro" id="IPR027417">
    <property type="entry name" value="P-loop_NTPase"/>
</dbReference>
<dbReference type="InterPro" id="IPR003959">
    <property type="entry name" value="ATPase_AAA_core"/>
</dbReference>